<dbReference type="Gene3D" id="2.60.40.3630">
    <property type="match status" value="1"/>
</dbReference>
<sequence>MRFNTNRLIAGFAAFVMFISVLPMAAFAAEPDIQIGTLSELLDFSAEVNGGNTYEGKTVVLTADIALGGEVSPWTPIGTSANPFKGTFDGGNHVVSGLYIASGPDVGFFGFVSGGNIRNLVVDGSVSGSSNVAGIVGKLTAGNITDCGNRADVRGGSAVGGVAGYLNGACTVSGCYNSGNITGTTGYIGGVTGQHWRAGEVTNCYNVGTVTGPGTVGGISGGHKAASGTVLTNCYNAGEVINSAASVNNHGSVLGGKGTAENCYDLSGSEFRGVGYLGTDVNSVTSLEATALGSAFADDIDGLNSGYPVLKWQTRVPDLIITTYEQFKAFADEVNGGNTFEGKLVRLDVNLYLGGRNNPWTPVGTKSNKFCGTFDGGYHVISGLYIASGSDVGLFGYVSGGTVRNLVAEGSVSGSSNAAGIVGYLDGGKISSCGNRADVRGGSAVGGVAGYLNGACTVSGCYNSGSISGTTGYIGGVTGQHWRAGEVTDCYNVGTVEGPATVGGVSGGHKAASAVLANCYNAGSVVDSKNSNNNIGAVVGASRGKNTNCFYIKGTGTDSKAGITEVEALSASDLSSAFADGETYPVLAWEGYVCTDAPVRPAFVESSELSARLAGYIRAAVNSTKAHSEITGSLLGNEGYMAGASSTATDWMALAMGRFGYFDEGDYSFLVDDGTGYEDYLAAMKAYIEKTYAANRGILHSAKATEWHRAVVAIAALCGDPTDSGRYNGKPIDLIADGSYNNALKAGPGTQGINGWIWGLISMDTGMYEVPADAKYTRERFITEILKMQLTDGVNGSGYGGWVLGGYGSRSDVDITAMAVQALAPYYNDETVYTYTNGNSKKEVSKTVRQCVDEALDRLGSMLNGNAGFSSWNTNNAESISQVIVALCSLGIDPAKDGRFITSDGKTLLDGLLLFRLPDGGFCHVLNGGWNSMANDQAAYALVSYWRLENGMRALYDMRGDWTAEEKSAIQAAIAAIGSVSDPSAPDYKARLKAALAAFRAVDTDERRYVSNYSVLASAIDFVGGESALDTDAPYITSISVTKKPDRTRYFVGDRFDPAGMVITAVYSDGRTETITGYRVSATGELGLSDDTVFITYGVLRTSVSVEVREKMPWDGEGTKDDPYLIKTPDDLVDLRYYIASKNLKTADVYFRMTRDINMKNITDWKAIADNAAGGFRGHFDGSGYSIWNLNGSTYNCCGLFGRLGDGAVIENLTIASGNLGGSYNFSIGAIAGEVVADATVTIRNCRSFATVTGNFGIGGILGQIEERATAIVENCSNHGTVIASRTGGSIIGQVGPNRWKNNGAKAEVTNCYNAGKITGSGTWGLGGIVGSYRLGGADVVNSITNCYNAGTVAASAASGAIFGSAAESAVKLDNVYYLDSTNQNVSGIFTDDGDDKEGTLVGTAAAKTDAEMKADAFVTLLGNAFEKDAENINCGFPILDGQKSRGEEALVHAGLEIGTAEELKNFAVRVNAGESFKNKTVLLTAHIDVSKYPDWTPIGRYESRQFDGIFDGQGYVIDNLYSKSGGLFGYVGTNAVIKNVGVASGEIGASNLSFMGGIAKWSNGADFINCWNGADIYCSGWSGGIVGTVRDGGESIIRGCFNIGSVSASDGAVGGIVGHLSASGNGTDVSVLVADCYNAGAITAADNAGGIVGRVQAGHTIKNCYNAGAVTVNGVNILDGAGAIASLVTGRDVIINCYYDSGIVPCGVSNGEDAATGKKTAEMKSDEFLALLGAGFRADRYSLVNNGYPLLVWQKTEDADETDDVIAKIDSIGTVTLESESTIKEARLAYDGLSDELKELVENYDRLVKAEKDLAGLKKAGEIVTPDTGDNAHVPVYVLLSVGCICAAAAFRGKNKRRV</sequence>
<proteinExistence type="predicted"/>
<accession>R6TYZ7</accession>
<dbReference type="PROSITE" id="PS00758">
    <property type="entry name" value="ARGE_DAPE_CPG2_1"/>
    <property type="match status" value="1"/>
</dbReference>
<evidence type="ECO:0000313" key="5">
    <source>
        <dbReference type="EMBL" id="CDC73111.1"/>
    </source>
</evidence>
<comment type="caution">
    <text evidence="5">The sequence shown here is derived from an EMBL/GenBank/DDBJ whole genome shotgun (WGS) entry which is preliminary data.</text>
</comment>
<feature type="domain" description="Ig-like" evidence="4">
    <location>
        <begin position="1046"/>
        <end position="1108"/>
    </location>
</feature>
<keyword evidence="2" id="KW-0175">Coiled coil</keyword>
<dbReference type="InterPro" id="IPR008930">
    <property type="entry name" value="Terpenoid_cyclase/PrenylTrfase"/>
</dbReference>
<evidence type="ECO:0000256" key="3">
    <source>
        <dbReference type="SAM" id="SignalP"/>
    </source>
</evidence>
<dbReference type="EMBL" id="CBFW010000145">
    <property type="protein sequence ID" value="CDC73111.1"/>
    <property type="molecule type" value="Genomic_DNA"/>
</dbReference>
<organism evidence="5 6">
    <name type="scientific">Candidatus Colimorpha enterica</name>
    <dbReference type="NCBI Taxonomy" id="3083063"/>
    <lineage>
        <taxon>Bacteria</taxon>
        <taxon>Pseudomonadati</taxon>
        <taxon>Bacteroidota</taxon>
        <taxon>Bacteroidia</taxon>
        <taxon>Bacteroidales</taxon>
        <taxon>Candidatus Colimorpha</taxon>
    </lineage>
</organism>
<dbReference type="Gene3D" id="1.50.10.20">
    <property type="match status" value="1"/>
</dbReference>
<keyword evidence="3" id="KW-0732">Signal</keyword>
<dbReference type="Pfam" id="PF07523">
    <property type="entry name" value="Big_3"/>
    <property type="match status" value="1"/>
</dbReference>
<dbReference type="InterPro" id="IPR001261">
    <property type="entry name" value="ArgE/DapE_CS"/>
</dbReference>
<gene>
    <name evidence="5" type="ORF">BN580_01156</name>
</gene>
<dbReference type="SUPFAM" id="SSF48239">
    <property type="entry name" value="Terpenoid cyclases/Protein prenyltransferases"/>
    <property type="match status" value="1"/>
</dbReference>
<dbReference type="Gene3D" id="2.160.20.110">
    <property type="match status" value="4"/>
</dbReference>
<feature type="signal peptide" evidence="3">
    <location>
        <begin position="1"/>
        <end position="28"/>
    </location>
</feature>
<dbReference type="STRING" id="1263015.BN580_01156"/>
<feature type="chain" id="PRO_5004420038" description="Ig-like domain-containing protein" evidence="3">
    <location>
        <begin position="29"/>
        <end position="1860"/>
    </location>
</feature>
<evidence type="ECO:0000256" key="2">
    <source>
        <dbReference type="SAM" id="Coils"/>
    </source>
</evidence>
<name>R6TYZ7_9BACT</name>
<dbReference type="Proteomes" id="UP000017938">
    <property type="component" value="Unassembled WGS sequence"/>
</dbReference>
<feature type="coiled-coil region" evidence="2">
    <location>
        <begin position="1784"/>
        <end position="1811"/>
    </location>
</feature>
<dbReference type="InterPro" id="IPR022038">
    <property type="entry name" value="Ig-like_bact"/>
</dbReference>
<evidence type="ECO:0000256" key="1">
    <source>
        <dbReference type="ARBA" id="ARBA00022801"/>
    </source>
</evidence>
<evidence type="ECO:0000313" key="6">
    <source>
        <dbReference type="Proteomes" id="UP000017938"/>
    </source>
</evidence>
<protein>
    <recommendedName>
        <fullName evidence="4">Ig-like domain-containing protein</fullName>
    </recommendedName>
</protein>
<evidence type="ECO:0000259" key="4">
    <source>
        <dbReference type="Pfam" id="PF07523"/>
    </source>
</evidence>
<keyword evidence="1" id="KW-0378">Hydrolase</keyword>
<reference evidence="5" key="1">
    <citation type="submission" date="2012-11" db="EMBL/GenBank/DDBJ databases">
        <title>Dependencies among metagenomic species, viruses, plasmids and units of genetic variation.</title>
        <authorList>
            <person name="Nielsen H.B."/>
            <person name="Almeida M."/>
            <person name="Juncker A.S."/>
            <person name="Rasmussen S."/>
            <person name="Li J."/>
            <person name="Sunagawa S."/>
            <person name="Plichta D."/>
            <person name="Gautier L."/>
            <person name="Le Chatelier E."/>
            <person name="Peletier E."/>
            <person name="Bonde I."/>
            <person name="Nielsen T."/>
            <person name="Manichanh C."/>
            <person name="Arumugam M."/>
            <person name="Batto J."/>
            <person name="Santos M.B.Q.D."/>
            <person name="Blom N."/>
            <person name="Borruel N."/>
            <person name="Burgdorf K.S."/>
            <person name="Boumezbeur F."/>
            <person name="Casellas F."/>
            <person name="Dore J."/>
            <person name="Guarner F."/>
            <person name="Hansen T."/>
            <person name="Hildebrand F."/>
            <person name="Kaas R.S."/>
            <person name="Kennedy S."/>
            <person name="Kristiansen K."/>
            <person name="Kultima J.R."/>
            <person name="Leonard P."/>
            <person name="Levenez F."/>
            <person name="Lund O."/>
            <person name="Moumen B."/>
            <person name="Le Paslier D."/>
            <person name="Pons N."/>
            <person name="Pedersen O."/>
            <person name="Prifti E."/>
            <person name="Qin J."/>
            <person name="Raes J."/>
            <person name="Tap J."/>
            <person name="Tims S."/>
            <person name="Ussery D.W."/>
            <person name="Yamada T."/>
            <person name="MetaHit consortium"/>
            <person name="Renault P."/>
            <person name="Sicheritz-Ponten T."/>
            <person name="Bork P."/>
            <person name="Wang J."/>
            <person name="Brunak S."/>
            <person name="Ehrlich S.D."/>
        </authorList>
    </citation>
    <scope>NUCLEOTIDE SEQUENCE [LARGE SCALE GENOMIC DNA]</scope>
</reference>